<dbReference type="InterPro" id="IPR050921">
    <property type="entry name" value="T4SS_GSP_E_ATPase"/>
</dbReference>
<comment type="similarity">
    <text evidence="1">Belongs to the GSP E family.</text>
</comment>
<dbReference type="GO" id="GO:0005524">
    <property type="term" value="F:ATP binding"/>
    <property type="evidence" value="ECO:0007669"/>
    <property type="project" value="InterPro"/>
</dbReference>
<evidence type="ECO:0000256" key="2">
    <source>
        <dbReference type="SAM" id="MobiDB-lite"/>
    </source>
</evidence>
<dbReference type="PANTHER" id="PTHR30486:SF12">
    <property type="entry name" value="TYPE IV PILUS ATPASE PILU"/>
    <property type="match status" value="1"/>
</dbReference>
<dbReference type="Proteomes" id="UP000250079">
    <property type="component" value="Chromosome"/>
</dbReference>
<proteinExistence type="inferred from homology"/>
<reference evidence="4 5" key="1">
    <citation type="submission" date="2016-12" db="EMBL/GenBank/DDBJ databases">
        <authorList>
            <person name="Song W.-J."/>
            <person name="Kurnit D.M."/>
        </authorList>
    </citation>
    <scope>NUCLEOTIDE SEQUENCE [LARGE SCALE GENOMIC DNA]</scope>
    <source>
        <strain evidence="4 5">IMCC3135</strain>
    </source>
</reference>
<dbReference type="Pfam" id="PF00437">
    <property type="entry name" value="T2SSE"/>
    <property type="match status" value="1"/>
</dbReference>
<dbReference type="NCBIfam" id="TIGR01420">
    <property type="entry name" value="pilT_fam"/>
    <property type="match status" value="1"/>
</dbReference>
<dbReference type="InterPro" id="IPR001482">
    <property type="entry name" value="T2SS/T4SS_dom"/>
</dbReference>
<dbReference type="InterPro" id="IPR027417">
    <property type="entry name" value="P-loop_NTPase"/>
</dbReference>
<dbReference type="KEGG" id="gai:IMCC3135_00750"/>
<organism evidence="4 5">
    <name type="scientific">Granulosicoccus antarcticus IMCC3135</name>
    <dbReference type="NCBI Taxonomy" id="1192854"/>
    <lineage>
        <taxon>Bacteria</taxon>
        <taxon>Pseudomonadati</taxon>
        <taxon>Pseudomonadota</taxon>
        <taxon>Gammaproteobacteria</taxon>
        <taxon>Chromatiales</taxon>
        <taxon>Granulosicoccaceae</taxon>
        <taxon>Granulosicoccus</taxon>
    </lineage>
</organism>
<dbReference type="Gene3D" id="3.40.50.300">
    <property type="entry name" value="P-loop containing nucleotide triphosphate hydrolases"/>
    <property type="match status" value="1"/>
</dbReference>
<dbReference type="PROSITE" id="PS00662">
    <property type="entry name" value="T2SP_E"/>
    <property type="match status" value="1"/>
</dbReference>
<protein>
    <submittedName>
        <fullName evidence="4">Twitching mobility protein</fullName>
    </submittedName>
</protein>
<feature type="domain" description="Bacterial type II secretion system protein E" evidence="3">
    <location>
        <begin position="193"/>
        <end position="207"/>
    </location>
</feature>
<feature type="compositionally biased region" description="Low complexity" evidence="2">
    <location>
        <begin position="425"/>
        <end position="449"/>
    </location>
</feature>
<evidence type="ECO:0000256" key="1">
    <source>
        <dbReference type="ARBA" id="ARBA00006611"/>
    </source>
</evidence>
<dbReference type="SUPFAM" id="SSF52540">
    <property type="entry name" value="P-loop containing nucleoside triphosphate hydrolases"/>
    <property type="match status" value="1"/>
</dbReference>
<accession>A0A2Z2NG71</accession>
<dbReference type="EMBL" id="CP018632">
    <property type="protein sequence ID" value="ASJ70276.1"/>
    <property type="molecule type" value="Genomic_DNA"/>
</dbReference>
<dbReference type="Gene3D" id="3.30.450.90">
    <property type="match status" value="1"/>
</dbReference>
<feature type="region of interest" description="Disordered" evidence="2">
    <location>
        <begin position="368"/>
        <end position="477"/>
    </location>
</feature>
<name>A0A2Z2NG71_9GAMM</name>
<dbReference type="RefSeq" id="WP_205737850.1">
    <property type="nucleotide sequence ID" value="NZ_CP018632.1"/>
</dbReference>
<dbReference type="GO" id="GO:0016887">
    <property type="term" value="F:ATP hydrolysis activity"/>
    <property type="evidence" value="ECO:0007669"/>
    <property type="project" value="InterPro"/>
</dbReference>
<keyword evidence="5" id="KW-1185">Reference proteome</keyword>
<feature type="compositionally biased region" description="Low complexity" evidence="2">
    <location>
        <begin position="390"/>
        <end position="403"/>
    </location>
</feature>
<dbReference type="PANTHER" id="PTHR30486">
    <property type="entry name" value="TWITCHING MOTILITY PROTEIN PILT"/>
    <property type="match status" value="1"/>
</dbReference>
<sequence length="477" mass="51830">MDIYALLKRLVDFDGSDLYLATGAPPSAKFAGELTALSDVPFARGEVEAIANQVMNQDQREEFERELEMNLAIAPEGIGRFRLNIFKQRNEVSLVARNIQTEIPRFDDLGLPDILKDVITAKNGLVLFVGGTGSGKSTSLAALIDHRNSFKGGHIITIEDPVEYVHPHKKCIVNQREVGVDTNSFHAALKNTLRQAPDVILIGEIRDRETMEHAVAFAETGHLAISTLHANNANQALDRIINFFPEERKAQLLHDLGNNIRAIVSQRLVPTVDGKRCAAIEILLGSHTIKQMIMKDQLSDIKEAMLKSENQGMKTFDSALFDLAREGRITEDEALKNADSANNLRLRFKLSGRSGKSNDEDEAEELLLRGQMPSQVAAAKAAAEKEGGADEATAESAQSSEASEPLDVHAAMAQKIASHKAANDGTSGSAGKSSGSNSNLEKAAELFELSLEEEPEPEPSDDDAEEDPAQFGMGRIG</sequence>
<evidence type="ECO:0000259" key="3">
    <source>
        <dbReference type="PROSITE" id="PS00662"/>
    </source>
</evidence>
<dbReference type="InterPro" id="IPR006321">
    <property type="entry name" value="PilT/PilU"/>
</dbReference>
<evidence type="ECO:0000313" key="4">
    <source>
        <dbReference type="EMBL" id="ASJ70276.1"/>
    </source>
</evidence>
<feature type="compositionally biased region" description="Acidic residues" evidence="2">
    <location>
        <begin position="450"/>
        <end position="468"/>
    </location>
</feature>
<dbReference type="CDD" id="cd01131">
    <property type="entry name" value="PilT"/>
    <property type="match status" value="1"/>
</dbReference>
<dbReference type="AlphaFoldDB" id="A0A2Z2NG71"/>
<evidence type="ECO:0000313" key="5">
    <source>
        <dbReference type="Proteomes" id="UP000250079"/>
    </source>
</evidence>
<gene>
    <name evidence="4" type="primary">pilT_1</name>
    <name evidence="4" type="ORF">IMCC3135_00750</name>
</gene>